<reference evidence="2 3" key="1">
    <citation type="submission" date="2021-06" db="EMBL/GenBank/DDBJ databases">
        <title>Actinoplanes lichenicola sp. nov., and Actinoplanes ovalisporus sp. nov., isolated from lichen in Thailand.</title>
        <authorList>
            <person name="Saeng-In P."/>
            <person name="Kanchanasin P."/>
            <person name="Yuki M."/>
            <person name="Kudo T."/>
            <person name="Ohkuma M."/>
            <person name="Phongsopitanun W."/>
            <person name="Tanasupawat S."/>
        </authorList>
    </citation>
    <scope>NUCLEOTIDE SEQUENCE [LARGE SCALE GENOMIC DNA]</scope>
    <source>
        <strain evidence="2 3">NBRC 110975</strain>
    </source>
</reference>
<dbReference type="InterPro" id="IPR013320">
    <property type="entry name" value="ConA-like_dom_sf"/>
</dbReference>
<dbReference type="Pfam" id="PF13385">
    <property type="entry name" value="Laminin_G_3"/>
    <property type="match status" value="1"/>
</dbReference>
<accession>A0ABS5Z3T5</accession>
<comment type="caution">
    <text evidence="2">The sequence shown here is derived from an EMBL/GenBank/DDBJ whole genome shotgun (WGS) entry which is preliminary data.</text>
</comment>
<dbReference type="Proteomes" id="UP001519654">
    <property type="component" value="Unassembled WGS sequence"/>
</dbReference>
<feature type="chain" id="PRO_5046268136" evidence="1">
    <location>
        <begin position="24"/>
        <end position="275"/>
    </location>
</feature>
<keyword evidence="1" id="KW-0732">Signal</keyword>
<feature type="signal peptide" evidence="1">
    <location>
        <begin position="1"/>
        <end position="23"/>
    </location>
</feature>
<evidence type="ECO:0000313" key="2">
    <source>
        <dbReference type="EMBL" id="MBU2670026.1"/>
    </source>
</evidence>
<organism evidence="2 3">
    <name type="scientific">Paractinoplanes bogorensis</name>
    <dbReference type="NCBI Taxonomy" id="1610840"/>
    <lineage>
        <taxon>Bacteria</taxon>
        <taxon>Bacillati</taxon>
        <taxon>Actinomycetota</taxon>
        <taxon>Actinomycetes</taxon>
        <taxon>Micromonosporales</taxon>
        <taxon>Micromonosporaceae</taxon>
        <taxon>Paractinoplanes</taxon>
    </lineage>
</organism>
<evidence type="ECO:0000256" key="1">
    <source>
        <dbReference type="SAM" id="SignalP"/>
    </source>
</evidence>
<evidence type="ECO:0000313" key="3">
    <source>
        <dbReference type="Proteomes" id="UP001519654"/>
    </source>
</evidence>
<gene>
    <name evidence="2" type="ORF">KOI35_41625</name>
</gene>
<name>A0ABS5Z3T5_9ACTN</name>
<sequence length="275" mass="29141">MSRKRWWLALAGLLVLVGTVAHAQRPSAQPAFAVVKPSLAPGLLPVRVPLGESPAPPGPIRVAAGPVAVRYDFDGGVSQPITDHLGRHELRPLGQNGGSLRLVRQGDGLALSYPDRCRLARQRDCPRVILEGSRDDSLNPGTRRLRYGAAVRMTYADLADGANVVQKGYSVGGSQYKLQVDHRLGHPSCVIAGRGQIYRAEPSLDVADGRWHNLACVRSGNRLTLSVDGAVAAAVTVPAALSIANAEPLRVGGKGTSKSNDQFAGEIDNVFVTIS</sequence>
<dbReference type="SUPFAM" id="SSF49899">
    <property type="entry name" value="Concanavalin A-like lectins/glucanases"/>
    <property type="match status" value="1"/>
</dbReference>
<keyword evidence="3" id="KW-1185">Reference proteome</keyword>
<dbReference type="RefSeq" id="WP_215795252.1">
    <property type="nucleotide sequence ID" value="NZ_JAHKKG010000017.1"/>
</dbReference>
<dbReference type="EMBL" id="JAHKKG010000017">
    <property type="protein sequence ID" value="MBU2670026.1"/>
    <property type="molecule type" value="Genomic_DNA"/>
</dbReference>
<dbReference type="Gene3D" id="2.60.120.200">
    <property type="match status" value="1"/>
</dbReference>
<proteinExistence type="predicted"/>
<protein>
    <submittedName>
        <fullName evidence="2">LamG domain-containing protein</fullName>
    </submittedName>
</protein>